<feature type="compositionally biased region" description="Low complexity" evidence="11">
    <location>
        <begin position="357"/>
        <end position="367"/>
    </location>
</feature>
<dbReference type="PROSITE" id="PS50112">
    <property type="entry name" value="PAS"/>
    <property type="match status" value="1"/>
</dbReference>
<comment type="subcellular location">
    <subcellularLocation>
        <location evidence="1">Nucleus</location>
    </subcellularLocation>
</comment>
<feature type="domain" description="PAS" evidence="13">
    <location>
        <begin position="499"/>
        <end position="557"/>
    </location>
</feature>
<evidence type="ECO:0008006" key="16">
    <source>
        <dbReference type="Google" id="ProtNLM"/>
    </source>
</evidence>
<dbReference type="InterPro" id="IPR036864">
    <property type="entry name" value="Zn2-C6_fun-type_DNA-bd_sf"/>
</dbReference>
<keyword evidence="10" id="KW-0539">Nucleus</keyword>
<dbReference type="GO" id="GO:0005634">
    <property type="term" value="C:nucleus"/>
    <property type="evidence" value="ECO:0007669"/>
    <property type="project" value="UniProtKB-SubCell"/>
</dbReference>
<evidence type="ECO:0000313" key="15">
    <source>
        <dbReference type="Proteomes" id="UP000193144"/>
    </source>
</evidence>
<dbReference type="InterPro" id="IPR050335">
    <property type="entry name" value="ERT1_acuK_gluconeogen_tf"/>
</dbReference>
<dbReference type="STRING" id="1231657.A0A1Y2A4J9"/>
<feature type="region of interest" description="Disordered" evidence="11">
    <location>
        <begin position="168"/>
        <end position="217"/>
    </location>
</feature>
<dbReference type="InterPro" id="IPR001138">
    <property type="entry name" value="Zn2Cys6_DnaBD"/>
</dbReference>
<dbReference type="InterPro" id="IPR056751">
    <property type="entry name" value="PAS_13"/>
</dbReference>
<evidence type="ECO:0000256" key="10">
    <source>
        <dbReference type="ARBA" id="ARBA00023242"/>
    </source>
</evidence>
<evidence type="ECO:0000256" key="2">
    <source>
        <dbReference type="ARBA" id="ARBA00010855"/>
    </source>
</evidence>
<keyword evidence="5" id="KW-0862">Zinc</keyword>
<dbReference type="Pfam" id="PF24990">
    <property type="entry name" value="PAS_13"/>
    <property type="match status" value="1"/>
</dbReference>
<evidence type="ECO:0000256" key="7">
    <source>
        <dbReference type="ARBA" id="ARBA00023125"/>
    </source>
</evidence>
<evidence type="ECO:0000256" key="9">
    <source>
        <dbReference type="ARBA" id="ARBA00023163"/>
    </source>
</evidence>
<keyword evidence="15" id="KW-1185">Reference proteome</keyword>
<evidence type="ECO:0000256" key="6">
    <source>
        <dbReference type="ARBA" id="ARBA00023015"/>
    </source>
</evidence>
<name>A0A1Y2A4J9_9PLEO</name>
<evidence type="ECO:0000256" key="11">
    <source>
        <dbReference type="SAM" id="MobiDB-lite"/>
    </source>
</evidence>
<evidence type="ECO:0000259" key="12">
    <source>
        <dbReference type="PROSITE" id="PS50048"/>
    </source>
</evidence>
<comment type="similarity">
    <text evidence="2">Belongs to the ERT1/acuK family.</text>
</comment>
<dbReference type="EMBL" id="MCFA01000012">
    <property type="protein sequence ID" value="ORY17438.1"/>
    <property type="molecule type" value="Genomic_DNA"/>
</dbReference>
<sequence>MSTPDAEDAAPSPDYSGDSDMAEQKGDQPQGDSSPSQQNGNGQKPASNAKDPLRPRRKKARRACFACQRAHLTCGDERPCHRCIKRGLQDHCMDGVRKKAKYLHDAPDNALMPGVGGNYSHINGNHHHPSVPTQESPTGTIVQQGVFYTQAPPSAAYYAQNSSQAQVSSTVQETPAMNSFNHQPTPVSPPYSQTNQPTMANVPSTVSQAGQSHLHPFGTNLPFDPSDPALFNFDISSLNFGNHYGALEMGILGHMSSGAADTPPSDNSMMNPLNQAANSFNPQIGPGHFGEPSAMASNLPFGPDGISSAEWQNAHSRHGSIQIQTPHNTPITTTIDHNGHRNESLNGPHAYAIGQGPSSLSSASPASTGIDSGYDNDNPMSAAAFFAHANPPQAQRSSNVGRIQQENRPLGSTALQPIQSNALRKRRRDTSYIYQGITKAYDYAPAFHRLVIIIQRRYPPEKARKIRYYLSKFRPVLLGAATDLDTHDLIHQEKNVQRSLLTLEDFLEATGTPVLVCRRSGEVVLAGKEFSILTGWRREVLLGKEPNMNVNTPSTRDSGDSSARTNTTPTLAGQEPDTGRYPVSIAELMDEDSVVQWFEDFSELAYDNSRGSSTRRVKMLKYRTKEDMAKLEEMKADGLLNGKSGRNDISKENSIHGEAGIGMLGARDGLVDCMIWWHIKRDNFDIPMLAVMTFLPVLAS</sequence>
<dbReference type="GO" id="GO:0000981">
    <property type="term" value="F:DNA-binding transcription factor activity, RNA polymerase II-specific"/>
    <property type="evidence" value="ECO:0007669"/>
    <property type="project" value="InterPro"/>
</dbReference>
<accession>A0A1Y2A4J9</accession>
<proteinExistence type="inferred from homology"/>
<evidence type="ECO:0000256" key="5">
    <source>
        <dbReference type="ARBA" id="ARBA00022833"/>
    </source>
</evidence>
<dbReference type="PROSITE" id="PS50048">
    <property type="entry name" value="ZN2_CY6_FUNGAL_2"/>
    <property type="match status" value="1"/>
</dbReference>
<feature type="region of interest" description="Disordered" evidence="11">
    <location>
        <begin position="1"/>
        <end position="57"/>
    </location>
</feature>
<evidence type="ECO:0000256" key="3">
    <source>
        <dbReference type="ARBA" id="ARBA00022432"/>
    </source>
</evidence>
<feature type="region of interest" description="Disordered" evidence="11">
    <location>
        <begin position="338"/>
        <end position="375"/>
    </location>
</feature>
<keyword evidence="7" id="KW-0238">DNA-binding</keyword>
<keyword evidence="6" id="KW-0805">Transcription regulation</keyword>
<feature type="compositionally biased region" description="Polar residues" evidence="11">
    <location>
        <begin position="548"/>
        <end position="571"/>
    </location>
</feature>
<feature type="region of interest" description="Disordered" evidence="11">
    <location>
        <begin position="544"/>
        <end position="579"/>
    </location>
</feature>
<dbReference type="SUPFAM" id="SSF57701">
    <property type="entry name" value="Zn2/Cys6 DNA-binding domain"/>
    <property type="match status" value="1"/>
</dbReference>
<dbReference type="GO" id="GO:0009267">
    <property type="term" value="P:cellular response to starvation"/>
    <property type="evidence" value="ECO:0007669"/>
    <property type="project" value="TreeGrafter"/>
</dbReference>
<dbReference type="Gene3D" id="4.10.240.10">
    <property type="entry name" value="Zn(2)-C6 fungal-type DNA-binding domain"/>
    <property type="match status" value="1"/>
</dbReference>
<dbReference type="PANTHER" id="PTHR47659">
    <property type="entry name" value="ZN(II)2CYS6 TRANSCRIPTION FACTOR (EUROFUNG)-RELATED"/>
    <property type="match status" value="1"/>
</dbReference>
<gene>
    <name evidence="14" type="ORF">BCR34DRAFT_38086</name>
</gene>
<dbReference type="Proteomes" id="UP000193144">
    <property type="component" value="Unassembled WGS sequence"/>
</dbReference>
<dbReference type="InterPro" id="IPR000014">
    <property type="entry name" value="PAS"/>
</dbReference>
<reference evidence="14 15" key="1">
    <citation type="submission" date="2016-07" db="EMBL/GenBank/DDBJ databases">
        <title>Pervasive Adenine N6-methylation of Active Genes in Fungi.</title>
        <authorList>
            <consortium name="DOE Joint Genome Institute"/>
            <person name="Mondo S.J."/>
            <person name="Dannebaum R.O."/>
            <person name="Kuo R.C."/>
            <person name="Labutti K."/>
            <person name="Haridas S."/>
            <person name="Kuo A."/>
            <person name="Salamov A."/>
            <person name="Ahrendt S.R."/>
            <person name="Lipzen A."/>
            <person name="Sullivan W."/>
            <person name="Andreopoulos W.B."/>
            <person name="Clum A."/>
            <person name="Lindquist E."/>
            <person name="Daum C."/>
            <person name="Ramamoorthy G.K."/>
            <person name="Gryganskyi A."/>
            <person name="Culley D."/>
            <person name="Magnuson J.K."/>
            <person name="James T.Y."/>
            <person name="O'Malley M.A."/>
            <person name="Stajich J.E."/>
            <person name="Spatafora J.W."/>
            <person name="Visel A."/>
            <person name="Grigoriev I.V."/>
        </authorList>
    </citation>
    <scope>NUCLEOTIDE SEQUENCE [LARGE SCALE GENOMIC DNA]</scope>
    <source>
        <strain evidence="14 15">CBS 115471</strain>
    </source>
</reference>
<dbReference type="OrthoDB" id="2538135at2759"/>
<keyword evidence="8" id="KW-0010">Activator</keyword>
<dbReference type="AlphaFoldDB" id="A0A1Y2A4J9"/>
<organism evidence="14 15">
    <name type="scientific">Clohesyomyces aquaticus</name>
    <dbReference type="NCBI Taxonomy" id="1231657"/>
    <lineage>
        <taxon>Eukaryota</taxon>
        <taxon>Fungi</taxon>
        <taxon>Dikarya</taxon>
        <taxon>Ascomycota</taxon>
        <taxon>Pezizomycotina</taxon>
        <taxon>Dothideomycetes</taxon>
        <taxon>Pleosporomycetidae</taxon>
        <taxon>Pleosporales</taxon>
        <taxon>Lindgomycetaceae</taxon>
        <taxon>Clohesyomyces</taxon>
    </lineage>
</organism>
<evidence type="ECO:0000256" key="4">
    <source>
        <dbReference type="ARBA" id="ARBA00022723"/>
    </source>
</evidence>
<comment type="caution">
    <text evidence="14">The sequence shown here is derived from an EMBL/GenBank/DDBJ whole genome shotgun (WGS) entry which is preliminary data.</text>
</comment>
<keyword evidence="4" id="KW-0479">Metal-binding</keyword>
<dbReference type="GO" id="GO:0008270">
    <property type="term" value="F:zinc ion binding"/>
    <property type="evidence" value="ECO:0007669"/>
    <property type="project" value="InterPro"/>
</dbReference>
<dbReference type="CDD" id="cd00067">
    <property type="entry name" value="GAL4"/>
    <property type="match status" value="1"/>
</dbReference>
<evidence type="ECO:0000313" key="14">
    <source>
        <dbReference type="EMBL" id="ORY17438.1"/>
    </source>
</evidence>
<dbReference type="GO" id="GO:0000977">
    <property type="term" value="F:RNA polymerase II transcription regulatory region sequence-specific DNA binding"/>
    <property type="evidence" value="ECO:0007669"/>
    <property type="project" value="TreeGrafter"/>
</dbReference>
<keyword evidence="3" id="KW-0312">Gluconeogenesis</keyword>
<evidence type="ECO:0000256" key="1">
    <source>
        <dbReference type="ARBA" id="ARBA00004123"/>
    </source>
</evidence>
<dbReference type="GO" id="GO:0006094">
    <property type="term" value="P:gluconeogenesis"/>
    <property type="evidence" value="ECO:0007669"/>
    <property type="project" value="UniProtKB-KW"/>
</dbReference>
<evidence type="ECO:0000259" key="13">
    <source>
        <dbReference type="PROSITE" id="PS50112"/>
    </source>
</evidence>
<evidence type="ECO:0000256" key="8">
    <source>
        <dbReference type="ARBA" id="ARBA00023159"/>
    </source>
</evidence>
<protein>
    <recommendedName>
        <fullName evidence="16">Zn(2)-C6 fungal-type domain-containing protein</fullName>
    </recommendedName>
</protein>
<keyword evidence="9" id="KW-0804">Transcription</keyword>
<dbReference type="SMART" id="SM00066">
    <property type="entry name" value="GAL4"/>
    <property type="match status" value="1"/>
</dbReference>
<dbReference type="PANTHER" id="PTHR47659:SF1">
    <property type="entry name" value="TRANSCRIPTION ACTIVATOR OF GLUCONEOGENESIS ERT1"/>
    <property type="match status" value="1"/>
</dbReference>
<feature type="domain" description="Zn(2)-C6 fungal-type" evidence="12">
    <location>
        <begin position="63"/>
        <end position="94"/>
    </location>
</feature>
<feature type="compositionally biased region" description="Polar residues" evidence="11">
    <location>
        <begin position="173"/>
        <end position="211"/>
    </location>
</feature>
<feature type="compositionally biased region" description="Low complexity" evidence="11">
    <location>
        <begin position="27"/>
        <end position="43"/>
    </location>
</feature>